<feature type="transmembrane region" description="Helical" evidence="7">
    <location>
        <begin position="237"/>
        <end position="263"/>
    </location>
</feature>
<feature type="transmembrane region" description="Helical" evidence="7">
    <location>
        <begin position="103"/>
        <end position="124"/>
    </location>
</feature>
<reference evidence="9" key="1">
    <citation type="submission" date="2023-03" db="EMBL/GenBank/DDBJ databases">
        <title>Multiphase analysis and comparison of six strains from genera Psychromarinibacter, Lutimaribacter, and Maritimibacter, including a novel species: Psychromarinibacter sediminicola sp. nov.</title>
        <authorList>
            <person name="Wang Y.-H."/>
            <person name="Ye M.-Q."/>
            <person name="Du Z.-J."/>
        </authorList>
    </citation>
    <scope>NUCLEOTIDE SEQUENCE</scope>
    <source>
        <strain evidence="9">C21-152</strain>
    </source>
</reference>
<evidence type="ECO:0000256" key="3">
    <source>
        <dbReference type="ARBA" id="ARBA00022475"/>
    </source>
</evidence>
<keyword evidence="3" id="KW-1003">Cell membrane</keyword>
<dbReference type="GO" id="GO:0005886">
    <property type="term" value="C:plasma membrane"/>
    <property type="evidence" value="ECO:0007669"/>
    <property type="project" value="UniProtKB-SubCell"/>
</dbReference>
<comment type="subcellular location">
    <subcellularLocation>
        <location evidence="1 7">Cell membrane</location>
        <topology evidence="1 7">Multi-pass membrane protein</topology>
    </subcellularLocation>
</comment>
<keyword evidence="6 7" id="KW-0472">Membrane</keyword>
<dbReference type="GO" id="GO:0071916">
    <property type="term" value="F:dipeptide transmembrane transporter activity"/>
    <property type="evidence" value="ECO:0007669"/>
    <property type="project" value="TreeGrafter"/>
</dbReference>
<dbReference type="EMBL" id="JARGYC010000024">
    <property type="protein sequence ID" value="MDF0601232.1"/>
    <property type="molecule type" value="Genomic_DNA"/>
</dbReference>
<evidence type="ECO:0000256" key="6">
    <source>
        <dbReference type="ARBA" id="ARBA00023136"/>
    </source>
</evidence>
<organism evidence="9 10">
    <name type="scientific">Psychromarinibacter sediminicola</name>
    <dbReference type="NCBI Taxonomy" id="3033385"/>
    <lineage>
        <taxon>Bacteria</taxon>
        <taxon>Pseudomonadati</taxon>
        <taxon>Pseudomonadota</taxon>
        <taxon>Alphaproteobacteria</taxon>
        <taxon>Rhodobacterales</taxon>
        <taxon>Paracoccaceae</taxon>
        <taxon>Psychromarinibacter</taxon>
    </lineage>
</organism>
<dbReference type="Pfam" id="PF00528">
    <property type="entry name" value="BPD_transp_1"/>
    <property type="match status" value="1"/>
</dbReference>
<dbReference type="Gene3D" id="1.10.3720.10">
    <property type="entry name" value="MetI-like"/>
    <property type="match status" value="1"/>
</dbReference>
<gene>
    <name evidence="9" type="ORF">P1J78_10870</name>
</gene>
<evidence type="ECO:0000313" key="9">
    <source>
        <dbReference type="EMBL" id="MDF0601232.1"/>
    </source>
</evidence>
<keyword evidence="4 7" id="KW-0812">Transmembrane</keyword>
<dbReference type="InterPro" id="IPR035906">
    <property type="entry name" value="MetI-like_sf"/>
</dbReference>
<sequence length="316" mass="34635">MSRYLWRRLLTALVVLFLVSVITFLIVFVLPGDTAAAVLGEDGGLDPEAYEALRERLGLNKPLAVRYFDWISGVLTGDLGVSLRTKEEIGPALLRRAGPTFQLAFMAMLIAIIIAVPVGVAAAVHHNTWVDAASTVFALGGIAIPGFWLGIMLILVFAVWLRWLPPSGYVPLWEDPVQSIRLMLMPAVALATALFGVTIRQVRTSVLEVLGEDYIITARSKGITERRVIYRHALRNALLPVVTVIGLQMGHTLAGAATVEVVFSLPGLGRLAVDSIFFRDFTMLQAVMLLFATIVLTANLVTDLIYARLDPRIRYD</sequence>
<dbReference type="InterPro" id="IPR000515">
    <property type="entry name" value="MetI-like"/>
</dbReference>
<keyword evidence="2 7" id="KW-0813">Transport</keyword>
<dbReference type="SUPFAM" id="SSF161098">
    <property type="entry name" value="MetI-like"/>
    <property type="match status" value="1"/>
</dbReference>
<comment type="caution">
    <text evidence="9">The sequence shown here is derived from an EMBL/GenBank/DDBJ whole genome shotgun (WGS) entry which is preliminary data.</text>
</comment>
<dbReference type="AlphaFoldDB" id="A0AAE3NV76"/>
<dbReference type="RefSeq" id="WP_275567372.1">
    <property type="nucleotide sequence ID" value="NZ_JARGYC010000024.1"/>
</dbReference>
<evidence type="ECO:0000256" key="7">
    <source>
        <dbReference type="RuleBase" id="RU363032"/>
    </source>
</evidence>
<comment type="similarity">
    <text evidence="7">Belongs to the binding-protein-dependent transport system permease family.</text>
</comment>
<dbReference type="CDD" id="cd06261">
    <property type="entry name" value="TM_PBP2"/>
    <property type="match status" value="1"/>
</dbReference>
<dbReference type="Pfam" id="PF19300">
    <property type="entry name" value="BPD_transp_1_N"/>
    <property type="match status" value="1"/>
</dbReference>
<evidence type="ECO:0000256" key="1">
    <source>
        <dbReference type="ARBA" id="ARBA00004651"/>
    </source>
</evidence>
<keyword evidence="5 7" id="KW-1133">Transmembrane helix</keyword>
<evidence type="ECO:0000313" key="10">
    <source>
        <dbReference type="Proteomes" id="UP001220964"/>
    </source>
</evidence>
<name>A0AAE3NV76_9RHOB</name>
<feature type="transmembrane region" description="Helical" evidence="7">
    <location>
        <begin position="136"/>
        <end position="160"/>
    </location>
</feature>
<evidence type="ECO:0000256" key="5">
    <source>
        <dbReference type="ARBA" id="ARBA00022989"/>
    </source>
</evidence>
<dbReference type="InterPro" id="IPR045621">
    <property type="entry name" value="BPD_transp_1_N"/>
</dbReference>
<feature type="transmembrane region" description="Helical" evidence="7">
    <location>
        <begin position="283"/>
        <end position="306"/>
    </location>
</feature>
<dbReference type="PANTHER" id="PTHR43163:SF6">
    <property type="entry name" value="DIPEPTIDE TRANSPORT SYSTEM PERMEASE PROTEIN DPPB-RELATED"/>
    <property type="match status" value="1"/>
</dbReference>
<proteinExistence type="inferred from homology"/>
<dbReference type="PROSITE" id="PS50928">
    <property type="entry name" value="ABC_TM1"/>
    <property type="match status" value="1"/>
</dbReference>
<evidence type="ECO:0000256" key="4">
    <source>
        <dbReference type="ARBA" id="ARBA00022692"/>
    </source>
</evidence>
<feature type="transmembrane region" description="Helical" evidence="7">
    <location>
        <begin position="180"/>
        <end position="199"/>
    </location>
</feature>
<dbReference type="PANTHER" id="PTHR43163">
    <property type="entry name" value="DIPEPTIDE TRANSPORT SYSTEM PERMEASE PROTEIN DPPB-RELATED"/>
    <property type="match status" value="1"/>
</dbReference>
<evidence type="ECO:0000259" key="8">
    <source>
        <dbReference type="PROSITE" id="PS50928"/>
    </source>
</evidence>
<accession>A0AAE3NV76</accession>
<feature type="domain" description="ABC transmembrane type-1" evidence="8">
    <location>
        <begin position="97"/>
        <end position="302"/>
    </location>
</feature>
<dbReference type="Proteomes" id="UP001220964">
    <property type="component" value="Unassembled WGS sequence"/>
</dbReference>
<evidence type="ECO:0000256" key="2">
    <source>
        <dbReference type="ARBA" id="ARBA00022448"/>
    </source>
</evidence>
<protein>
    <submittedName>
        <fullName evidence="9">ABC transporter permease</fullName>
    </submittedName>
</protein>
<keyword evidence="10" id="KW-1185">Reference proteome</keyword>